<sequence>MDVVAYIEGERERFLADLSEWLAIPSISGDPAHAGDVRRSAEWLAGHLRATGFPVVEVWETGAADDPGCPAVFAEWPAADPDAPSVLVYGHHDVQPVEPLAEWDTDPFAPVVDGDRLIGRGASDDKGQVFFHTLGIRAGLAASGADAPPVTIKLLVEGEEESGSVHFPDLLRARRDRLGCDAVVISDTTMWAADVPSMCTGMRGLTEAEVSLYGPATDLHSGSFGGAVPNPLHAMAALLAALHDADGRVTVPGFYEDVVPLTDEERALFARLPFDEEAWLRTAGESRAPYGEKGYTTLERVWARPTAEVNGMWGGHTGPGGKTIVPREAHAKISFRLVAGQDPGKVQAAFREWVAASTPPGVRAEVKIPGGGVRPCFSPIDSAGVRAARRAMERAFGTEVLFTREGGSGPEADLADILEAPLIFVAVGLDDDRIHAPNEKAEIPLLLKGAETAAHLWEELAVALR</sequence>
<accession>A0ABW2C9U1</accession>
<dbReference type="EC" id="3.4.13.-" evidence="5"/>
<organism evidence="5 6">
    <name type="scientific">Actinomadura yumaensis</name>
    <dbReference type="NCBI Taxonomy" id="111807"/>
    <lineage>
        <taxon>Bacteria</taxon>
        <taxon>Bacillati</taxon>
        <taxon>Actinomycetota</taxon>
        <taxon>Actinomycetes</taxon>
        <taxon>Streptosporangiales</taxon>
        <taxon>Thermomonosporaceae</taxon>
        <taxon>Actinomadura</taxon>
    </lineage>
</organism>
<dbReference type="InterPro" id="IPR002933">
    <property type="entry name" value="Peptidase_M20"/>
</dbReference>
<dbReference type="Proteomes" id="UP001596380">
    <property type="component" value="Unassembled WGS sequence"/>
</dbReference>
<dbReference type="GO" id="GO:0016805">
    <property type="term" value="F:dipeptidase activity"/>
    <property type="evidence" value="ECO:0007669"/>
    <property type="project" value="UniProtKB-KW"/>
</dbReference>
<reference evidence="6" key="1">
    <citation type="journal article" date="2019" name="Int. J. Syst. Evol. Microbiol.">
        <title>The Global Catalogue of Microorganisms (GCM) 10K type strain sequencing project: providing services to taxonomists for standard genome sequencing and annotation.</title>
        <authorList>
            <consortium name="The Broad Institute Genomics Platform"/>
            <consortium name="The Broad Institute Genome Sequencing Center for Infectious Disease"/>
            <person name="Wu L."/>
            <person name="Ma J."/>
        </authorList>
    </citation>
    <scope>NUCLEOTIDE SEQUENCE [LARGE SCALE GENOMIC DNA]</scope>
    <source>
        <strain evidence="6">JCM 3369</strain>
    </source>
</reference>
<dbReference type="NCBIfam" id="NF006053">
    <property type="entry name" value="PRK08201.1"/>
    <property type="match status" value="1"/>
</dbReference>
<proteinExistence type="predicted"/>
<dbReference type="Pfam" id="PF07687">
    <property type="entry name" value="M20_dimer"/>
    <property type="match status" value="1"/>
</dbReference>
<evidence type="ECO:0000256" key="1">
    <source>
        <dbReference type="ARBA" id="ARBA00022670"/>
    </source>
</evidence>
<dbReference type="InterPro" id="IPR051458">
    <property type="entry name" value="Cyt/Met_Dipeptidase"/>
</dbReference>
<keyword evidence="6" id="KW-1185">Reference proteome</keyword>
<evidence type="ECO:0000313" key="5">
    <source>
        <dbReference type="EMBL" id="MFC6878478.1"/>
    </source>
</evidence>
<dbReference type="Gene3D" id="3.30.70.360">
    <property type="match status" value="1"/>
</dbReference>
<evidence type="ECO:0000259" key="4">
    <source>
        <dbReference type="Pfam" id="PF07687"/>
    </source>
</evidence>
<dbReference type="Pfam" id="PF01546">
    <property type="entry name" value="Peptidase_M20"/>
    <property type="match status" value="1"/>
</dbReference>
<name>A0ABW2C9U1_9ACTN</name>
<evidence type="ECO:0000256" key="3">
    <source>
        <dbReference type="ARBA" id="ARBA00022801"/>
    </source>
</evidence>
<feature type="domain" description="Peptidase M20 dimerisation" evidence="4">
    <location>
        <begin position="201"/>
        <end position="360"/>
    </location>
</feature>
<keyword evidence="2" id="KW-0479">Metal-binding</keyword>
<evidence type="ECO:0000313" key="6">
    <source>
        <dbReference type="Proteomes" id="UP001596380"/>
    </source>
</evidence>
<dbReference type="PANTHER" id="PTHR43270:SF12">
    <property type="entry name" value="SUCCINYL-DIAMINOPIMELATE DESUCCINYLASE"/>
    <property type="match status" value="1"/>
</dbReference>
<comment type="caution">
    <text evidence="5">The sequence shown here is derived from an EMBL/GenBank/DDBJ whole genome shotgun (WGS) entry which is preliminary data.</text>
</comment>
<keyword evidence="3 5" id="KW-0378">Hydrolase</keyword>
<dbReference type="EMBL" id="JBHSXS010000001">
    <property type="protein sequence ID" value="MFC6878478.1"/>
    <property type="molecule type" value="Genomic_DNA"/>
</dbReference>
<dbReference type="PANTHER" id="PTHR43270">
    <property type="entry name" value="BETA-ALA-HIS DIPEPTIDASE"/>
    <property type="match status" value="1"/>
</dbReference>
<dbReference type="NCBIfam" id="NF006579">
    <property type="entry name" value="PRK09104.1"/>
    <property type="match status" value="1"/>
</dbReference>
<gene>
    <name evidence="5" type="ORF">ACFQKB_01725</name>
</gene>
<dbReference type="SUPFAM" id="SSF53187">
    <property type="entry name" value="Zn-dependent exopeptidases"/>
    <property type="match status" value="1"/>
</dbReference>
<dbReference type="Gene3D" id="3.40.630.10">
    <property type="entry name" value="Zn peptidases"/>
    <property type="match status" value="1"/>
</dbReference>
<keyword evidence="5" id="KW-0224">Dipeptidase</keyword>
<dbReference type="InterPro" id="IPR011650">
    <property type="entry name" value="Peptidase_M20_dimer"/>
</dbReference>
<keyword evidence="1" id="KW-0645">Protease</keyword>
<dbReference type="RefSeq" id="WP_160819929.1">
    <property type="nucleotide sequence ID" value="NZ_JBHSXE010000001.1"/>
</dbReference>
<evidence type="ECO:0000256" key="2">
    <source>
        <dbReference type="ARBA" id="ARBA00022723"/>
    </source>
</evidence>
<protein>
    <submittedName>
        <fullName evidence="5">Dipeptidase</fullName>
        <ecNumber evidence="5">3.4.13.-</ecNumber>
    </submittedName>
</protein>